<sequence length="168" mass="18437">MKQTVIKYGLYGLLTGVLCFLLALTFGDGLSYSTQEILGYATMVVSLSFIFFGIKHFRDKVNGGVVSLGKAIIIGLLISVLVGIGVGLADYIYTTIINPDFANEYLETTLKTMEATLPQEEFQAKKNELTQQMKDYGGSGFMAFLMFFTVVLIGFVISLVSGLILQRK</sequence>
<evidence type="ECO:0000256" key="1">
    <source>
        <dbReference type="SAM" id="Phobius"/>
    </source>
</evidence>
<dbReference type="Proteomes" id="UP001597476">
    <property type="component" value="Unassembled WGS sequence"/>
</dbReference>
<evidence type="ECO:0000313" key="3">
    <source>
        <dbReference type="Proteomes" id="UP001597476"/>
    </source>
</evidence>
<organism evidence="2 3">
    <name type="scientific">Hyunsoonleella rubra</name>
    <dbReference type="NCBI Taxonomy" id="1737062"/>
    <lineage>
        <taxon>Bacteria</taxon>
        <taxon>Pseudomonadati</taxon>
        <taxon>Bacteroidota</taxon>
        <taxon>Flavobacteriia</taxon>
        <taxon>Flavobacteriales</taxon>
        <taxon>Flavobacteriaceae</taxon>
    </lineage>
</organism>
<feature type="transmembrane region" description="Helical" evidence="1">
    <location>
        <begin position="66"/>
        <end position="89"/>
    </location>
</feature>
<dbReference type="EMBL" id="JBHULY010000014">
    <property type="protein sequence ID" value="MFD2726126.1"/>
    <property type="molecule type" value="Genomic_DNA"/>
</dbReference>
<comment type="caution">
    <text evidence="2">The sequence shown here is derived from an EMBL/GenBank/DDBJ whole genome shotgun (WGS) entry which is preliminary data.</text>
</comment>
<dbReference type="Pfam" id="PF13858">
    <property type="entry name" value="DUF4199"/>
    <property type="match status" value="1"/>
</dbReference>
<name>A0ABW5TDJ3_9FLAO</name>
<keyword evidence="1" id="KW-0472">Membrane</keyword>
<keyword evidence="1" id="KW-1133">Transmembrane helix</keyword>
<reference evidence="3" key="1">
    <citation type="journal article" date="2019" name="Int. J. Syst. Evol. Microbiol.">
        <title>The Global Catalogue of Microorganisms (GCM) 10K type strain sequencing project: providing services to taxonomists for standard genome sequencing and annotation.</title>
        <authorList>
            <consortium name="The Broad Institute Genomics Platform"/>
            <consortium name="The Broad Institute Genome Sequencing Center for Infectious Disease"/>
            <person name="Wu L."/>
            <person name="Ma J."/>
        </authorList>
    </citation>
    <scope>NUCLEOTIDE SEQUENCE [LARGE SCALE GENOMIC DNA]</scope>
    <source>
        <strain evidence="3">KCTC 42398</strain>
    </source>
</reference>
<feature type="transmembrane region" description="Helical" evidence="1">
    <location>
        <begin position="141"/>
        <end position="165"/>
    </location>
</feature>
<dbReference type="InterPro" id="IPR025250">
    <property type="entry name" value="DUF4199"/>
</dbReference>
<protein>
    <submittedName>
        <fullName evidence="2">DUF4199 domain-containing protein</fullName>
    </submittedName>
</protein>
<feature type="transmembrane region" description="Helical" evidence="1">
    <location>
        <begin position="37"/>
        <end position="54"/>
    </location>
</feature>
<dbReference type="RefSeq" id="WP_380290763.1">
    <property type="nucleotide sequence ID" value="NZ_JBHULY010000014.1"/>
</dbReference>
<accession>A0ABW5TDJ3</accession>
<keyword evidence="3" id="KW-1185">Reference proteome</keyword>
<gene>
    <name evidence="2" type="ORF">ACFSR8_07845</name>
</gene>
<proteinExistence type="predicted"/>
<keyword evidence="1" id="KW-0812">Transmembrane</keyword>
<evidence type="ECO:0000313" key="2">
    <source>
        <dbReference type="EMBL" id="MFD2726126.1"/>
    </source>
</evidence>